<dbReference type="GO" id="GO:0005778">
    <property type="term" value="C:peroxisomal membrane"/>
    <property type="evidence" value="ECO:0007669"/>
    <property type="project" value="TreeGrafter"/>
</dbReference>
<proteinExistence type="predicted"/>
<keyword evidence="1" id="KW-1185">Reference proteome</keyword>
<sequence length="106" mass="12077">MHNREALGAHSATDRNIDAVRAAKDERVREIRNAVELMIARLDSQLKAKILQLMSQKSVLTQETEQMEVLLQDLEARLGSNMRSQLISQTNNLLQAIHQLTREENS</sequence>
<dbReference type="AlphaFoldDB" id="A0A3Q0JC07"/>
<dbReference type="GO" id="GO:0016235">
    <property type="term" value="C:aggresome"/>
    <property type="evidence" value="ECO:0007669"/>
    <property type="project" value="TreeGrafter"/>
</dbReference>
<name>A0A3Q0JC07_DIACI</name>
<evidence type="ECO:0000313" key="1">
    <source>
        <dbReference type="Proteomes" id="UP000079169"/>
    </source>
</evidence>
<dbReference type="RefSeq" id="XP_026685974.1">
    <property type="nucleotide sequence ID" value="XM_026830173.1"/>
</dbReference>
<dbReference type="InterPro" id="IPR053003">
    <property type="entry name" value="TRIM_RBCC_E3_ubiq-ligases"/>
</dbReference>
<dbReference type="GeneID" id="103518336"/>
<organism evidence="1 2">
    <name type="scientific">Diaphorina citri</name>
    <name type="common">Asian citrus psyllid</name>
    <dbReference type="NCBI Taxonomy" id="121845"/>
    <lineage>
        <taxon>Eukaryota</taxon>
        <taxon>Metazoa</taxon>
        <taxon>Ecdysozoa</taxon>
        <taxon>Arthropoda</taxon>
        <taxon>Hexapoda</taxon>
        <taxon>Insecta</taxon>
        <taxon>Pterygota</taxon>
        <taxon>Neoptera</taxon>
        <taxon>Paraneoptera</taxon>
        <taxon>Hemiptera</taxon>
        <taxon>Sternorrhyncha</taxon>
        <taxon>Psylloidea</taxon>
        <taxon>Psyllidae</taxon>
        <taxon>Diaphorininae</taxon>
        <taxon>Diaphorina</taxon>
    </lineage>
</organism>
<protein>
    <submittedName>
        <fullName evidence="2">E3 ubiquitin-protein ligase TRIM37-like</fullName>
    </submittedName>
</protein>
<dbReference type="GO" id="GO:0006513">
    <property type="term" value="P:protein monoubiquitination"/>
    <property type="evidence" value="ECO:0007669"/>
    <property type="project" value="TreeGrafter"/>
</dbReference>
<dbReference type="GO" id="GO:0051865">
    <property type="term" value="P:protein autoubiquitination"/>
    <property type="evidence" value="ECO:0007669"/>
    <property type="project" value="TreeGrafter"/>
</dbReference>
<dbReference type="GO" id="GO:0005164">
    <property type="term" value="F:tumor necrosis factor receptor binding"/>
    <property type="evidence" value="ECO:0007669"/>
    <property type="project" value="TreeGrafter"/>
</dbReference>
<accession>A0A3Q0JC07</accession>
<dbReference type="PaxDb" id="121845-A0A3Q0JC07"/>
<dbReference type="GO" id="GO:0031625">
    <property type="term" value="F:ubiquitin protein ligase binding"/>
    <property type="evidence" value="ECO:0007669"/>
    <property type="project" value="TreeGrafter"/>
</dbReference>
<dbReference type="GO" id="GO:0061630">
    <property type="term" value="F:ubiquitin protein ligase activity"/>
    <property type="evidence" value="ECO:0007669"/>
    <property type="project" value="TreeGrafter"/>
</dbReference>
<dbReference type="STRING" id="121845.A0A3Q0JC07"/>
<evidence type="ECO:0000313" key="2">
    <source>
        <dbReference type="RefSeq" id="XP_026685974.1"/>
    </source>
</evidence>
<dbReference type="PANTHER" id="PTHR36754">
    <property type="entry name" value="E3 UBIQUITIN-PROTEIN LIGASE TRIM37"/>
    <property type="match status" value="1"/>
</dbReference>
<dbReference type="GO" id="GO:0070842">
    <property type="term" value="P:aggresome assembly"/>
    <property type="evidence" value="ECO:0007669"/>
    <property type="project" value="TreeGrafter"/>
</dbReference>
<dbReference type="Proteomes" id="UP000079169">
    <property type="component" value="Unplaced"/>
</dbReference>
<dbReference type="PANTHER" id="PTHR36754:SF2">
    <property type="entry name" value="E3 UBIQUITIN-PROTEIN LIGASE TRIM37"/>
    <property type="match status" value="1"/>
</dbReference>
<dbReference type="KEGG" id="dci:103518336"/>
<reference evidence="2" key="1">
    <citation type="submission" date="2025-08" db="UniProtKB">
        <authorList>
            <consortium name="RefSeq"/>
        </authorList>
    </citation>
    <scope>IDENTIFICATION</scope>
</reference>
<gene>
    <name evidence="2" type="primary">LOC103518336</name>
</gene>